<feature type="compositionally biased region" description="Polar residues" evidence="2">
    <location>
        <begin position="362"/>
        <end position="375"/>
    </location>
</feature>
<name>A0AB34JW88_PRYPA</name>
<feature type="region of interest" description="Disordered" evidence="2">
    <location>
        <begin position="341"/>
        <end position="375"/>
    </location>
</feature>
<feature type="compositionally biased region" description="Low complexity" evidence="2">
    <location>
        <begin position="341"/>
        <end position="351"/>
    </location>
</feature>
<accession>A0AB34JW88</accession>
<feature type="coiled-coil region" evidence="1">
    <location>
        <begin position="427"/>
        <end position="455"/>
    </location>
</feature>
<evidence type="ECO:0000313" key="3">
    <source>
        <dbReference type="EMBL" id="KAL1526443.1"/>
    </source>
</evidence>
<organism evidence="3 4">
    <name type="scientific">Prymnesium parvum</name>
    <name type="common">Toxic golden alga</name>
    <dbReference type="NCBI Taxonomy" id="97485"/>
    <lineage>
        <taxon>Eukaryota</taxon>
        <taxon>Haptista</taxon>
        <taxon>Haptophyta</taxon>
        <taxon>Prymnesiophyceae</taxon>
        <taxon>Prymnesiales</taxon>
        <taxon>Prymnesiaceae</taxon>
        <taxon>Prymnesium</taxon>
    </lineage>
</organism>
<evidence type="ECO:0000256" key="2">
    <source>
        <dbReference type="SAM" id="MobiDB-lite"/>
    </source>
</evidence>
<dbReference type="EMBL" id="JBGBPQ010000003">
    <property type="protein sequence ID" value="KAL1526443.1"/>
    <property type="molecule type" value="Genomic_DNA"/>
</dbReference>
<keyword evidence="1" id="KW-0175">Coiled coil</keyword>
<evidence type="ECO:0000256" key="1">
    <source>
        <dbReference type="SAM" id="Coils"/>
    </source>
</evidence>
<sequence length="614" mass="64719">MSTLLQRASDAAEAAQRAASSLLGEDHTFRKEDAQDYSLFGETISNYEVALPLEGQHEQQAARSADAAGDPMDAQVAAEIGDEAVLAELKRTMAVALNQRKDALDVETKRSAGPETCPSKVSEFVDDGVALEVDDSGQDSAAAGSGRLGEGDLPWAVFWDAVSCPPTWGDGRSISMMSLAQQLAAHVRSAQGGGPSELCMFLAKVYLGKSSVADGCEVDRVDPVRRGEMAEVNRLLGGMPRLVPVTAAPRGQAELCTTGIMLTDIFTHAIDHGQGKSRLLVVSRLPSLLDHAVRQLTERGFHVVPYTPLPEESDGKEYSPPAMSEEPAKVVVRATAAKLSKSSLEAKSTATPVPSPSGEDTMANTGGDPSSSQEGITAAHAEAKVQVHVHVDVHVLGFSLHGEPEASELRLTDQAKQEIDALTTAALSHARAEMAEAAERRAEAERIMAEAAQLRLATQIEVEAQVSPTAMRRTAGIRCMRRMHDPARVHYVKAAVAQARAEMAEQVANEVALAVSDATKHVLAAGGELAAIVASSMPSSGSYQATAGADSILSRTSEDASNNKRVVSETMREEAAKAVALLAANGDNSQQVIDLAKAVEAVTLLGATLFPELS</sequence>
<comment type="caution">
    <text evidence="3">The sequence shown here is derived from an EMBL/GenBank/DDBJ whole genome shotgun (WGS) entry which is preliminary data.</text>
</comment>
<evidence type="ECO:0000313" key="4">
    <source>
        <dbReference type="Proteomes" id="UP001515480"/>
    </source>
</evidence>
<protein>
    <submittedName>
        <fullName evidence="3">Uncharacterized protein</fullName>
    </submittedName>
</protein>
<gene>
    <name evidence="3" type="ORF">AB1Y20_015155</name>
</gene>
<reference evidence="3 4" key="1">
    <citation type="journal article" date="2024" name="Science">
        <title>Giant polyketide synthase enzymes in the biosynthesis of giant marine polyether toxins.</title>
        <authorList>
            <person name="Fallon T.R."/>
            <person name="Shende V.V."/>
            <person name="Wierzbicki I.H."/>
            <person name="Pendleton A.L."/>
            <person name="Watervoot N.F."/>
            <person name="Auber R.P."/>
            <person name="Gonzalez D.J."/>
            <person name="Wisecaver J.H."/>
            <person name="Moore B.S."/>
        </authorList>
    </citation>
    <scope>NUCLEOTIDE SEQUENCE [LARGE SCALE GENOMIC DNA]</scope>
    <source>
        <strain evidence="3 4">12B1</strain>
    </source>
</reference>
<keyword evidence="4" id="KW-1185">Reference proteome</keyword>
<dbReference type="AlphaFoldDB" id="A0AB34JW88"/>
<proteinExistence type="predicted"/>
<dbReference type="Proteomes" id="UP001515480">
    <property type="component" value="Unassembled WGS sequence"/>
</dbReference>